<dbReference type="InterPro" id="IPR010982">
    <property type="entry name" value="Lambda_DNA-bd_dom_sf"/>
</dbReference>
<dbReference type="Pfam" id="PF13377">
    <property type="entry name" value="Peripla_BP_3"/>
    <property type="match status" value="1"/>
</dbReference>
<dbReference type="InterPro" id="IPR028082">
    <property type="entry name" value="Peripla_BP_I"/>
</dbReference>
<dbReference type="PANTHER" id="PTHR30146">
    <property type="entry name" value="LACI-RELATED TRANSCRIPTIONAL REPRESSOR"/>
    <property type="match status" value="1"/>
</dbReference>
<accession>A0A6B8REJ1</accession>
<evidence type="ECO:0000313" key="6">
    <source>
        <dbReference type="EMBL" id="QGQ94347.1"/>
    </source>
</evidence>
<dbReference type="Gene3D" id="3.40.50.2300">
    <property type="match status" value="2"/>
</dbReference>
<dbReference type="Gene3D" id="1.10.260.40">
    <property type="entry name" value="lambda repressor-like DNA-binding domains"/>
    <property type="match status" value="1"/>
</dbReference>
<proteinExistence type="predicted"/>
<dbReference type="SUPFAM" id="SSF47413">
    <property type="entry name" value="lambda repressor-like DNA-binding domains"/>
    <property type="match status" value="1"/>
</dbReference>
<dbReference type="InterPro" id="IPR046335">
    <property type="entry name" value="LacI/GalR-like_sensor"/>
</dbReference>
<evidence type="ECO:0000259" key="5">
    <source>
        <dbReference type="Pfam" id="PF13377"/>
    </source>
</evidence>
<keyword evidence="4" id="KW-0804">Transcription</keyword>
<name>A0A6B8REJ1_9BACL</name>
<dbReference type="OrthoDB" id="2526930at2"/>
<dbReference type="PANTHER" id="PTHR30146:SF148">
    <property type="entry name" value="HTH-TYPE TRANSCRIPTIONAL REPRESSOR PURR-RELATED"/>
    <property type="match status" value="1"/>
</dbReference>
<dbReference type="GO" id="GO:0003700">
    <property type="term" value="F:DNA-binding transcription factor activity"/>
    <property type="evidence" value="ECO:0007669"/>
    <property type="project" value="TreeGrafter"/>
</dbReference>
<dbReference type="SUPFAM" id="SSF53822">
    <property type="entry name" value="Periplasmic binding protein-like I"/>
    <property type="match status" value="1"/>
</dbReference>
<feature type="domain" description="Transcriptional regulator LacI/GalR-like sensor" evidence="5">
    <location>
        <begin position="184"/>
        <end position="342"/>
    </location>
</feature>
<keyword evidence="3" id="KW-0238">DNA-binding</keyword>
<organism evidence="6 7">
    <name type="scientific">Paenibacillus psychroresistens</name>
    <dbReference type="NCBI Taxonomy" id="1778678"/>
    <lineage>
        <taxon>Bacteria</taxon>
        <taxon>Bacillati</taxon>
        <taxon>Bacillota</taxon>
        <taxon>Bacilli</taxon>
        <taxon>Bacillales</taxon>
        <taxon>Paenibacillaceae</taxon>
        <taxon>Paenibacillus</taxon>
    </lineage>
</organism>
<dbReference type="CDD" id="cd01392">
    <property type="entry name" value="HTH_LacI"/>
    <property type="match status" value="1"/>
</dbReference>
<evidence type="ECO:0000313" key="7">
    <source>
        <dbReference type="Proteomes" id="UP000426246"/>
    </source>
</evidence>
<evidence type="ECO:0000256" key="2">
    <source>
        <dbReference type="ARBA" id="ARBA00023015"/>
    </source>
</evidence>
<dbReference type="AlphaFoldDB" id="A0A6B8REJ1"/>
<evidence type="ECO:0000256" key="3">
    <source>
        <dbReference type="ARBA" id="ARBA00023125"/>
    </source>
</evidence>
<gene>
    <name evidence="6" type="ORF">EHS13_05210</name>
</gene>
<dbReference type="Proteomes" id="UP000426246">
    <property type="component" value="Chromosome"/>
</dbReference>
<dbReference type="GO" id="GO:0000976">
    <property type="term" value="F:transcription cis-regulatory region binding"/>
    <property type="evidence" value="ECO:0007669"/>
    <property type="project" value="TreeGrafter"/>
</dbReference>
<evidence type="ECO:0000256" key="1">
    <source>
        <dbReference type="ARBA" id="ARBA00022491"/>
    </source>
</evidence>
<keyword evidence="7" id="KW-1185">Reference proteome</keyword>
<keyword evidence="1" id="KW-0678">Repressor</keyword>
<protein>
    <submittedName>
        <fullName evidence="6">LacI family transcriptional regulator</fullName>
    </submittedName>
</protein>
<reference evidence="7" key="1">
    <citation type="submission" date="2018-11" db="EMBL/GenBank/DDBJ databases">
        <title>Complete genome sequence of Paenibacillus sp. ML311-T8.</title>
        <authorList>
            <person name="Nam Y.-D."/>
            <person name="Kang J."/>
            <person name="Chung W.-H."/>
            <person name="Park Y.S."/>
        </authorList>
    </citation>
    <scope>NUCLEOTIDE SEQUENCE [LARGE SCALE GENOMIC DNA]</scope>
    <source>
        <strain evidence="7">ML311-T8</strain>
    </source>
</reference>
<dbReference type="EMBL" id="CP034235">
    <property type="protein sequence ID" value="QGQ94347.1"/>
    <property type="molecule type" value="Genomic_DNA"/>
</dbReference>
<sequence length="346" mass="40107">MARKKTITLQKIADELDLTVHTVSKSLRGLPGMSEETRYEVLKLAQKWGYRTKEQERAYTVEKIPLYPLKSRRFILAIAKEQGYNSNVHPLLLEGLQERFSEFNYQIQTLIIPTDASANFPQWLEQHDVAYADGLFISPMMPANLEQVLLSLPMPKILLNFPPAGVRSDSMIWDVYDAIYQSIAHLYSYGHRKILYVGDIESHRGFRLRWQAFNEAMRNYSLDVNPQQHVIQKHTQQAAWTDDFSSKLLEQQPTAIVCSIEQYVPWIYYACGKLGKSIPQDYSLVTLENSQNSFLPEVTHPILAMKETGYRAADRMLWRLANPDRPFEHTRLQCQFYTGQTVVRIT</sequence>
<dbReference type="KEGG" id="ppsc:EHS13_05210"/>
<dbReference type="InterPro" id="IPR000843">
    <property type="entry name" value="HTH_LacI"/>
</dbReference>
<keyword evidence="2" id="KW-0805">Transcription regulation</keyword>
<evidence type="ECO:0000256" key="4">
    <source>
        <dbReference type="ARBA" id="ARBA00023163"/>
    </source>
</evidence>
<dbReference type="RefSeq" id="WP_155699348.1">
    <property type="nucleotide sequence ID" value="NZ_CP034235.1"/>
</dbReference>